<keyword evidence="4" id="KW-0863">Zinc-finger</keyword>
<dbReference type="InterPro" id="IPR051059">
    <property type="entry name" value="VerF-like"/>
</dbReference>
<dbReference type="OrthoDB" id="654211at2759"/>
<keyword evidence="6" id="KW-0539">Nucleus</keyword>
<feature type="domain" description="Carboxymuconolactone decarboxylase-like" evidence="8">
    <location>
        <begin position="43"/>
        <end position="124"/>
    </location>
</feature>
<comment type="subcellular location">
    <subcellularLocation>
        <location evidence="1">Nucleus</location>
    </subcellularLocation>
</comment>
<dbReference type="GO" id="GO:0005634">
    <property type="term" value="C:nucleus"/>
    <property type="evidence" value="ECO:0007669"/>
    <property type="project" value="UniProtKB-SubCell"/>
</dbReference>
<dbReference type="SUPFAM" id="SSF69118">
    <property type="entry name" value="AhpD-like"/>
    <property type="match status" value="1"/>
</dbReference>
<reference evidence="10 11" key="1">
    <citation type="submission" date="2020-03" db="EMBL/GenBank/DDBJ databases">
        <title>Draft Genome Sequence of Cudoniella acicularis.</title>
        <authorList>
            <person name="Buettner E."/>
            <person name="Kellner H."/>
        </authorList>
    </citation>
    <scope>NUCLEOTIDE SEQUENCE [LARGE SCALE GENOMIC DNA]</scope>
    <source>
        <strain evidence="10 11">DSM 108380</strain>
    </source>
</reference>
<dbReference type="InterPro" id="IPR029032">
    <property type="entry name" value="AhpD-like"/>
</dbReference>
<evidence type="ECO:0000256" key="7">
    <source>
        <dbReference type="SAM" id="MobiDB-lite"/>
    </source>
</evidence>
<dbReference type="EMBL" id="JAAMPI010000288">
    <property type="protein sequence ID" value="KAF4633116.1"/>
    <property type="molecule type" value="Genomic_DNA"/>
</dbReference>
<keyword evidence="11" id="KW-1185">Reference proteome</keyword>
<dbReference type="PANTHER" id="PTHR40626:SF25">
    <property type="entry name" value="TRANSCRIPTION FACTOR, PUTATIVE (AFU_ORTHOLOGUE AFUA_3G02070)-RELATED"/>
    <property type="match status" value="1"/>
</dbReference>
<dbReference type="GO" id="GO:0000978">
    <property type="term" value="F:RNA polymerase II cis-regulatory region sequence-specific DNA binding"/>
    <property type="evidence" value="ECO:0007669"/>
    <property type="project" value="InterPro"/>
</dbReference>
<dbReference type="Pfam" id="PF04082">
    <property type="entry name" value="Fungal_trans"/>
    <property type="match status" value="1"/>
</dbReference>
<dbReference type="Pfam" id="PF02627">
    <property type="entry name" value="CMD"/>
    <property type="match status" value="1"/>
</dbReference>
<name>A0A8H4W4E5_9HELO</name>
<dbReference type="PANTHER" id="PTHR40626">
    <property type="entry name" value="MIP31509P"/>
    <property type="match status" value="1"/>
</dbReference>
<evidence type="ECO:0000259" key="8">
    <source>
        <dbReference type="Pfam" id="PF02627"/>
    </source>
</evidence>
<sequence>MSDLSSAHAKLFEEGIKARRNVVGDAYVDKALEGGSSTFAKPMQELVTEFCWGSVWTRPGLDLKQRSLLNIGMLCALNRGPELGNHVRGAIRNGLTPLEVREAILQVSVYCGMPAGLEGFKIAERIINDMVEKGEYTPEKEGHRLTHGSPGAGVRSTRAGAVSIPSPTPSQTSPSLEGVNANFQAIAAFEPENGSQSTFATPRVEQEIQCSPSSTYPSLELEVSAWHATTGSIDGVVPSSTATINTADSESWLRASSFDADFSSFLDSIALPAHQYSNYFPLDQPLPYFSPDPVPATPSVGNQTNNDFVENLNAQRRNTRDSLTQFGSRLPSLQPEDHQNDTTPPPAPPRKARLFTNVSVEDRAAVVSKLAEFQNVIPTDFKLGSRHALSRYMTGFVAGFHDHLPFLHLPTMALETAALELILAMAAIGAHYCRESETGLAIFRVAKAVCEERIGRLDQKGLRSPESSARRASFGSRRESVAEVIEGSVAETPSYHEDPDYKPIQTTQALLVLMAMATWFERRPPAREAPAIRSLLETLVRDEGLRSEPINPGAPWEEWIEYEGKKRTKFVVFCFFNLHSIVFDIPPMILSSKIDMDLPCSETEWKAQDANSWREARKQHLRAEPRFLSTFHSLFKGRAADGTARLTYSTLGSYVLIHAVIQYIWLTQELYRNQKWQLQQIPDEGGGHLHSTDISSLEIALKSWQYSWERNPESSVDPLSPHGPLSFNSTALLRLAYIRINIDTGPIRSLGSCNPTAIATSIFASPPIQRSKRMTRAALHSAHALSIPIKLGINSIAHTRLFWSIQHAICSLECALLLTKWLQAVTKCDLNLELHEAERKLLAFVLEMVAETEFAASTGDLLRDDRRLSAVVIDFEGCFVGRGILMPIRSKAPCL</sequence>
<gene>
    <name evidence="10" type="ORF">G7Y89_g5009</name>
</gene>
<dbReference type="InterPro" id="IPR007219">
    <property type="entry name" value="XnlR_reg_dom"/>
</dbReference>
<organism evidence="10 11">
    <name type="scientific">Cudoniella acicularis</name>
    <dbReference type="NCBI Taxonomy" id="354080"/>
    <lineage>
        <taxon>Eukaryota</taxon>
        <taxon>Fungi</taxon>
        <taxon>Dikarya</taxon>
        <taxon>Ascomycota</taxon>
        <taxon>Pezizomycotina</taxon>
        <taxon>Leotiomycetes</taxon>
        <taxon>Helotiales</taxon>
        <taxon>Tricladiaceae</taxon>
        <taxon>Cudoniella</taxon>
    </lineage>
</organism>
<evidence type="ECO:0008006" key="12">
    <source>
        <dbReference type="Google" id="ProtNLM"/>
    </source>
</evidence>
<evidence type="ECO:0000259" key="9">
    <source>
        <dbReference type="Pfam" id="PF04082"/>
    </source>
</evidence>
<keyword evidence="2" id="KW-0479">Metal-binding</keyword>
<evidence type="ECO:0000313" key="11">
    <source>
        <dbReference type="Proteomes" id="UP000566819"/>
    </source>
</evidence>
<evidence type="ECO:0000256" key="4">
    <source>
        <dbReference type="ARBA" id="ARBA00022771"/>
    </source>
</evidence>
<feature type="domain" description="Xylanolytic transcriptional activator regulatory" evidence="9">
    <location>
        <begin position="396"/>
        <end position="704"/>
    </location>
</feature>
<evidence type="ECO:0000256" key="3">
    <source>
        <dbReference type="ARBA" id="ARBA00022737"/>
    </source>
</evidence>
<dbReference type="Gene3D" id="1.20.1290.10">
    <property type="entry name" value="AhpD-like"/>
    <property type="match status" value="1"/>
</dbReference>
<evidence type="ECO:0000313" key="10">
    <source>
        <dbReference type="EMBL" id="KAF4633116.1"/>
    </source>
</evidence>
<protein>
    <recommendedName>
        <fullName evidence="12">Carboxymuconolactone decarboxylase-like domain-containing protein</fullName>
    </recommendedName>
</protein>
<dbReference type="GO" id="GO:0006351">
    <property type="term" value="P:DNA-templated transcription"/>
    <property type="evidence" value="ECO:0007669"/>
    <property type="project" value="InterPro"/>
</dbReference>
<proteinExistence type="predicted"/>
<feature type="region of interest" description="Disordered" evidence="7">
    <location>
        <begin position="137"/>
        <end position="175"/>
    </location>
</feature>
<dbReference type="GO" id="GO:0000981">
    <property type="term" value="F:DNA-binding transcription factor activity, RNA polymerase II-specific"/>
    <property type="evidence" value="ECO:0007669"/>
    <property type="project" value="InterPro"/>
</dbReference>
<dbReference type="CDD" id="cd12148">
    <property type="entry name" value="fungal_TF_MHR"/>
    <property type="match status" value="1"/>
</dbReference>
<dbReference type="GO" id="GO:0000785">
    <property type="term" value="C:chromatin"/>
    <property type="evidence" value="ECO:0007669"/>
    <property type="project" value="TreeGrafter"/>
</dbReference>
<evidence type="ECO:0000256" key="6">
    <source>
        <dbReference type="ARBA" id="ARBA00023242"/>
    </source>
</evidence>
<keyword evidence="3" id="KW-0677">Repeat</keyword>
<accession>A0A8H4W4E5</accession>
<dbReference type="GO" id="GO:0008270">
    <property type="term" value="F:zinc ion binding"/>
    <property type="evidence" value="ECO:0007669"/>
    <property type="project" value="UniProtKB-KW"/>
</dbReference>
<comment type="caution">
    <text evidence="10">The sequence shown here is derived from an EMBL/GenBank/DDBJ whole genome shotgun (WGS) entry which is preliminary data.</text>
</comment>
<keyword evidence="5" id="KW-0862">Zinc</keyword>
<feature type="region of interest" description="Disordered" evidence="7">
    <location>
        <begin position="326"/>
        <end position="351"/>
    </location>
</feature>
<dbReference type="InterPro" id="IPR003779">
    <property type="entry name" value="CMD-like"/>
</dbReference>
<dbReference type="GO" id="GO:0051920">
    <property type="term" value="F:peroxiredoxin activity"/>
    <property type="evidence" value="ECO:0007669"/>
    <property type="project" value="InterPro"/>
</dbReference>
<evidence type="ECO:0000256" key="2">
    <source>
        <dbReference type="ARBA" id="ARBA00022723"/>
    </source>
</evidence>
<evidence type="ECO:0000256" key="5">
    <source>
        <dbReference type="ARBA" id="ARBA00022833"/>
    </source>
</evidence>
<dbReference type="AlphaFoldDB" id="A0A8H4W4E5"/>
<evidence type="ECO:0000256" key="1">
    <source>
        <dbReference type="ARBA" id="ARBA00004123"/>
    </source>
</evidence>
<dbReference type="Proteomes" id="UP000566819">
    <property type="component" value="Unassembled WGS sequence"/>
</dbReference>